<dbReference type="NCBIfam" id="NF005063">
    <property type="entry name" value="PRK06476.1"/>
    <property type="match status" value="1"/>
</dbReference>
<dbReference type="InterPro" id="IPR000304">
    <property type="entry name" value="Pyrroline-COOH_reductase"/>
</dbReference>
<dbReference type="PANTHER" id="PTHR11645:SF13">
    <property type="entry name" value="PYRROLINE-5-CARBOXYLATE REDUCTASE CATALYTIC N-TERMINAL DOMAIN-CONTAINING PROTEIN"/>
    <property type="match status" value="1"/>
</dbReference>
<accession>A0A2S9JGU0</accession>
<dbReference type="InterPro" id="IPR028939">
    <property type="entry name" value="P5C_Rdtase_cat_N"/>
</dbReference>
<dbReference type="PIRSF" id="PIRSF000193">
    <property type="entry name" value="Pyrrol-5-carb_rd"/>
    <property type="match status" value="1"/>
</dbReference>
<dbReference type="Proteomes" id="UP000238563">
    <property type="component" value="Unassembled WGS sequence"/>
</dbReference>
<keyword evidence="5" id="KW-1185">Reference proteome</keyword>
<comment type="caution">
    <text evidence="4">The sequence shown here is derived from an EMBL/GenBank/DDBJ whole genome shotgun (WGS) entry which is preliminary data.</text>
</comment>
<name>A0A2S9JGU0_9HYPH</name>
<dbReference type="OrthoDB" id="9805754at2"/>
<dbReference type="GO" id="GO:0004735">
    <property type="term" value="F:pyrroline-5-carboxylate reductase activity"/>
    <property type="evidence" value="ECO:0007669"/>
    <property type="project" value="UniProtKB-EC"/>
</dbReference>
<feature type="binding site" evidence="2">
    <location>
        <begin position="68"/>
        <end position="71"/>
    </location>
    <ligand>
        <name>NADP(+)</name>
        <dbReference type="ChEBI" id="CHEBI:58349"/>
    </ligand>
</feature>
<dbReference type="EMBL" id="PVBT01000004">
    <property type="protein sequence ID" value="PRD52208.1"/>
    <property type="molecule type" value="Genomic_DNA"/>
</dbReference>
<dbReference type="EC" id="1.5.1.2" evidence="4"/>
<protein>
    <submittedName>
        <fullName evidence="4">Pyrroline-5-carboxylate reductase</fullName>
        <ecNumber evidence="4">1.5.1.2</ecNumber>
    </submittedName>
</protein>
<dbReference type="Gene3D" id="3.40.50.720">
    <property type="entry name" value="NAD(P)-binding Rossmann-like Domain"/>
    <property type="match status" value="1"/>
</dbReference>
<comment type="similarity">
    <text evidence="1">Belongs to the pyrroline-5-carboxylate reductase family.</text>
</comment>
<evidence type="ECO:0000256" key="2">
    <source>
        <dbReference type="PIRSR" id="PIRSR000193-1"/>
    </source>
</evidence>
<dbReference type="GO" id="GO:0055129">
    <property type="term" value="P:L-proline biosynthetic process"/>
    <property type="evidence" value="ECO:0007669"/>
    <property type="project" value="TreeGrafter"/>
</dbReference>
<gene>
    <name evidence="4" type="ORF">C5750_14955</name>
</gene>
<dbReference type="AlphaFoldDB" id="A0A2S9JGU0"/>
<evidence type="ECO:0000259" key="3">
    <source>
        <dbReference type="Pfam" id="PF03807"/>
    </source>
</evidence>
<dbReference type="SUPFAM" id="SSF51735">
    <property type="entry name" value="NAD(P)-binding Rossmann-fold domains"/>
    <property type="match status" value="1"/>
</dbReference>
<dbReference type="RefSeq" id="WP_105734718.1">
    <property type="nucleotide sequence ID" value="NZ_PVBT01000004.1"/>
</dbReference>
<organism evidence="4 5">
    <name type="scientific">Phyllobacterium myrsinacearum</name>
    <dbReference type="NCBI Taxonomy" id="28101"/>
    <lineage>
        <taxon>Bacteria</taxon>
        <taxon>Pseudomonadati</taxon>
        <taxon>Pseudomonadota</taxon>
        <taxon>Alphaproteobacteria</taxon>
        <taxon>Hyphomicrobiales</taxon>
        <taxon>Phyllobacteriaceae</taxon>
        <taxon>Phyllobacterium</taxon>
    </lineage>
</organism>
<keyword evidence="4" id="KW-0560">Oxidoreductase</keyword>
<dbReference type="Pfam" id="PF03807">
    <property type="entry name" value="F420_oxidored"/>
    <property type="match status" value="1"/>
</dbReference>
<feature type="binding site" evidence="2">
    <location>
        <position position="55"/>
    </location>
    <ligand>
        <name>NADPH</name>
        <dbReference type="ChEBI" id="CHEBI:57783"/>
    </ligand>
</feature>
<evidence type="ECO:0000313" key="5">
    <source>
        <dbReference type="Proteomes" id="UP000238563"/>
    </source>
</evidence>
<reference evidence="4 5" key="1">
    <citation type="submission" date="2018-02" db="EMBL/GenBank/DDBJ databases">
        <title>The draft genome of Phyllobacterium myrsinacearum DSM5892.</title>
        <authorList>
            <person name="Li L."/>
            <person name="Liu L."/>
            <person name="Zhang X."/>
            <person name="Wang T."/>
        </authorList>
    </citation>
    <scope>NUCLEOTIDE SEQUENCE [LARGE SCALE GENOMIC DNA]</scope>
    <source>
        <strain evidence="4 5">DSM 5892</strain>
    </source>
</reference>
<feature type="domain" description="Pyrroline-5-carboxylate reductase catalytic N-terminal" evidence="3">
    <location>
        <begin position="2"/>
        <end position="94"/>
    </location>
</feature>
<proteinExistence type="inferred from homology"/>
<keyword evidence="2" id="KW-0521">NADP</keyword>
<evidence type="ECO:0000256" key="1">
    <source>
        <dbReference type="ARBA" id="ARBA00005525"/>
    </source>
</evidence>
<sequence length="256" mass="27671">MRLGFIGSGAITEAVVTGLMKSRSDVETLVVSPRSSSVSSRLDEMFPIVRIGKDNQDVVDSADIVFLAVRPQIAKEVIGELRFREDQHVVSFIAAIQIEALAKWIDAPVTITRAIPLPFVADLQGATAIYPPHDLIADLFSSLGTTVQAKDIKQYDLFGAASALMGTYFGLLETSARWLEAEGMSYDQASTYLRQLFGGLAHATGASEARSFEAMASDFSTKGGLNEQVFTEFTGNGGTKALTLALESVLKRIEQR</sequence>
<dbReference type="PANTHER" id="PTHR11645">
    <property type="entry name" value="PYRROLINE-5-CARBOXYLATE REDUCTASE"/>
    <property type="match status" value="1"/>
</dbReference>
<evidence type="ECO:0000313" key="4">
    <source>
        <dbReference type="EMBL" id="PRD52208.1"/>
    </source>
</evidence>
<dbReference type="InterPro" id="IPR036291">
    <property type="entry name" value="NAD(P)-bd_dom_sf"/>
</dbReference>